<dbReference type="EMBL" id="CP098827">
    <property type="protein sequence ID" value="XBO70287.1"/>
    <property type="molecule type" value="Genomic_DNA"/>
</dbReference>
<reference evidence="7" key="1">
    <citation type="submission" date="2022-06" db="EMBL/GenBank/DDBJ databases">
        <title>A novel DMS-producing enzyme.</title>
        <authorList>
            <person name="Zhang Y."/>
        </authorList>
    </citation>
    <scope>NUCLEOTIDE SEQUENCE</scope>
    <source>
        <strain evidence="7">RT37</strain>
    </source>
</reference>
<dbReference type="PROSITE" id="PS50839">
    <property type="entry name" value="CHASE"/>
    <property type="match status" value="1"/>
</dbReference>
<evidence type="ECO:0000256" key="1">
    <source>
        <dbReference type="ARBA" id="ARBA00001946"/>
    </source>
</evidence>
<evidence type="ECO:0000256" key="3">
    <source>
        <dbReference type="ARBA" id="ARBA00034247"/>
    </source>
</evidence>
<gene>
    <name evidence="7" type="ORF">NFG58_16950</name>
</gene>
<evidence type="ECO:0000313" key="7">
    <source>
        <dbReference type="EMBL" id="XBO70287.1"/>
    </source>
</evidence>
<keyword evidence="4" id="KW-1133">Transmembrane helix</keyword>
<evidence type="ECO:0000256" key="2">
    <source>
        <dbReference type="ARBA" id="ARBA00012528"/>
    </source>
</evidence>
<dbReference type="PANTHER" id="PTHR45138">
    <property type="entry name" value="REGULATORY COMPONENTS OF SENSORY TRANSDUCTION SYSTEM"/>
    <property type="match status" value="1"/>
</dbReference>
<dbReference type="InterPro" id="IPR006189">
    <property type="entry name" value="CHASE_dom"/>
</dbReference>
<dbReference type="AlphaFoldDB" id="A0AAU7KFN6"/>
<proteinExistence type="predicted"/>
<evidence type="ECO:0000259" key="6">
    <source>
        <dbReference type="PROSITE" id="PS50887"/>
    </source>
</evidence>
<dbReference type="InterPro" id="IPR000160">
    <property type="entry name" value="GGDEF_dom"/>
</dbReference>
<dbReference type="PANTHER" id="PTHR45138:SF9">
    <property type="entry name" value="DIGUANYLATE CYCLASE DGCM-RELATED"/>
    <property type="match status" value="1"/>
</dbReference>
<protein>
    <recommendedName>
        <fullName evidence="2">diguanylate cyclase</fullName>
        <ecNumber evidence="2">2.7.7.65</ecNumber>
    </recommendedName>
</protein>
<feature type="transmembrane region" description="Helical" evidence="4">
    <location>
        <begin position="103"/>
        <end position="121"/>
    </location>
</feature>
<feature type="domain" description="CHASE" evidence="5">
    <location>
        <begin position="291"/>
        <end position="375"/>
    </location>
</feature>
<dbReference type="NCBIfam" id="TIGR00254">
    <property type="entry name" value="GGDEF"/>
    <property type="match status" value="1"/>
</dbReference>
<name>A0AAU7KFN6_9GAMM</name>
<feature type="transmembrane region" description="Helical" evidence="4">
    <location>
        <begin position="164"/>
        <end position="184"/>
    </location>
</feature>
<feature type="transmembrane region" description="Helical" evidence="4">
    <location>
        <begin position="191"/>
        <end position="209"/>
    </location>
</feature>
<dbReference type="SUPFAM" id="SSF55073">
    <property type="entry name" value="Nucleotide cyclase"/>
    <property type="match status" value="1"/>
</dbReference>
<dbReference type="RefSeq" id="WP_348827025.1">
    <property type="nucleotide sequence ID" value="NZ_CP098827.1"/>
</dbReference>
<feature type="transmembrane region" description="Helical" evidence="4">
    <location>
        <begin position="58"/>
        <end position="77"/>
    </location>
</feature>
<dbReference type="InterPro" id="IPR029787">
    <property type="entry name" value="Nucleotide_cyclase"/>
</dbReference>
<dbReference type="Pfam" id="PF00990">
    <property type="entry name" value="GGDEF"/>
    <property type="match status" value="1"/>
</dbReference>
<dbReference type="InterPro" id="IPR050469">
    <property type="entry name" value="Diguanylate_Cyclase"/>
</dbReference>
<organism evidence="7">
    <name type="scientific">Halomonas sp. RT37</name>
    <dbReference type="NCBI Taxonomy" id="2950872"/>
    <lineage>
        <taxon>Bacteria</taxon>
        <taxon>Pseudomonadati</taxon>
        <taxon>Pseudomonadota</taxon>
        <taxon>Gammaproteobacteria</taxon>
        <taxon>Oceanospirillales</taxon>
        <taxon>Halomonadaceae</taxon>
        <taxon>Halomonas</taxon>
    </lineage>
</organism>
<keyword evidence="4" id="KW-0812">Transmembrane</keyword>
<dbReference type="GO" id="GO:0052621">
    <property type="term" value="F:diguanylate cyclase activity"/>
    <property type="evidence" value="ECO:0007669"/>
    <property type="project" value="UniProtKB-EC"/>
</dbReference>
<dbReference type="Gene3D" id="3.30.70.270">
    <property type="match status" value="1"/>
</dbReference>
<sequence length="656" mass="72508">MSRIALSMTLLVILLATAGLIVDPSMIQDQSHSASWTLLLLTGIGQAMWYWRGVRMSVVCLLPVLAILLLGLASYLLPEALISYVTLDQWASWLPGVQGLDDLRPPLMELLILLALTGGLLGRTRASLAAPLLQALAALLLVTEALLVITDEIRSPQNLAGTPASMLLLALLLVAQFVGVVSGWRHTRISILRSLIPSLALVLVSLFVWNQQRVYVDQQLQDELQGESDRLATQLGAEITAHLEAVRRFASFWSLLEEAPSAEEWERQAAFYHQDFSYFLNIAYIEADGTIRLVHPRDDSNRAIIGINALDVDRPYVDALAKALSDNQEGHTGVVPLLQGMPGMIYYLPITSPDQQRVTGAAAMVLSLPVLADKLYAETLLDREHIRMRFAVDGDTIRDWPTSESPGPWTTLSLLALDEQELTVALNASTGYLLGLRSRQPVASLSIGLLLAYLLYMVVFGHHRMSVQHSSMYRSNEELRREVRHRTELQREVEWLAGHDELTLLPNRRLFMSTLREQQECRSLSVLLCDIDHFKSINDQLGHQAGDEALRRFARVGRLAMPEGVVLARYGGEEFVALLTGVAADEAVEIAESLRQSVMNCGVEHADGRPMTVSIGIASHGAGDLIAEDLLHRADLALYRAKRQGRNRIEVCGSPA</sequence>
<dbReference type="SMART" id="SM01079">
    <property type="entry name" value="CHASE"/>
    <property type="match status" value="1"/>
</dbReference>
<feature type="domain" description="GGDEF" evidence="6">
    <location>
        <begin position="522"/>
        <end position="654"/>
    </location>
</feature>
<evidence type="ECO:0000259" key="5">
    <source>
        <dbReference type="PROSITE" id="PS50839"/>
    </source>
</evidence>
<dbReference type="GO" id="GO:1902201">
    <property type="term" value="P:negative regulation of bacterial-type flagellum-dependent cell motility"/>
    <property type="evidence" value="ECO:0007669"/>
    <property type="project" value="TreeGrafter"/>
</dbReference>
<dbReference type="GO" id="GO:0043709">
    <property type="term" value="P:cell adhesion involved in single-species biofilm formation"/>
    <property type="evidence" value="ECO:0007669"/>
    <property type="project" value="TreeGrafter"/>
</dbReference>
<dbReference type="SMART" id="SM00267">
    <property type="entry name" value="GGDEF"/>
    <property type="match status" value="1"/>
</dbReference>
<evidence type="ECO:0000256" key="4">
    <source>
        <dbReference type="SAM" id="Phobius"/>
    </source>
</evidence>
<feature type="transmembrane region" description="Helical" evidence="4">
    <location>
        <begin position="128"/>
        <end position="149"/>
    </location>
</feature>
<feature type="transmembrane region" description="Helical" evidence="4">
    <location>
        <begin position="442"/>
        <end position="462"/>
    </location>
</feature>
<dbReference type="InterPro" id="IPR043128">
    <property type="entry name" value="Rev_trsase/Diguanyl_cyclase"/>
</dbReference>
<dbReference type="CDD" id="cd01949">
    <property type="entry name" value="GGDEF"/>
    <property type="match status" value="1"/>
</dbReference>
<accession>A0AAU7KFN6</accession>
<dbReference type="PROSITE" id="PS50887">
    <property type="entry name" value="GGDEF"/>
    <property type="match status" value="1"/>
</dbReference>
<feature type="transmembrane region" description="Helical" evidence="4">
    <location>
        <begin position="34"/>
        <end position="51"/>
    </location>
</feature>
<dbReference type="EC" id="2.7.7.65" evidence="2"/>
<dbReference type="GO" id="GO:0005886">
    <property type="term" value="C:plasma membrane"/>
    <property type="evidence" value="ECO:0007669"/>
    <property type="project" value="TreeGrafter"/>
</dbReference>
<keyword evidence="4" id="KW-0472">Membrane</keyword>
<dbReference type="FunFam" id="3.30.70.270:FF:000001">
    <property type="entry name" value="Diguanylate cyclase domain protein"/>
    <property type="match status" value="1"/>
</dbReference>
<comment type="cofactor">
    <cofactor evidence="1">
        <name>Mg(2+)</name>
        <dbReference type="ChEBI" id="CHEBI:18420"/>
    </cofactor>
</comment>
<comment type="catalytic activity">
    <reaction evidence="3">
        <text>2 GTP = 3',3'-c-di-GMP + 2 diphosphate</text>
        <dbReference type="Rhea" id="RHEA:24898"/>
        <dbReference type="ChEBI" id="CHEBI:33019"/>
        <dbReference type="ChEBI" id="CHEBI:37565"/>
        <dbReference type="ChEBI" id="CHEBI:58805"/>
        <dbReference type="EC" id="2.7.7.65"/>
    </reaction>
</comment>